<dbReference type="Proteomes" id="UP000325315">
    <property type="component" value="Unassembled WGS sequence"/>
</dbReference>
<accession>A0A5B6UUN9</accession>
<proteinExistence type="predicted"/>
<dbReference type="SUPFAM" id="SSF56672">
    <property type="entry name" value="DNA/RNA polymerases"/>
    <property type="match status" value="1"/>
</dbReference>
<organism evidence="2 3">
    <name type="scientific">Gossypium australe</name>
    <dbReference type="NCBI Taxonomy" id="47621"/>
    <lineage>
        <taxon>Eukaryota</taxon>
        <taxon>Viridiplantae</taxon>
        <taxon>Streptophyta</taxon>
        <taxon>Embryophyta</taxon>
        <taxon>Tracheophyta</taxon>
        <taxon>Spermatophyta</taxon>
        <taxon>Magnoliopsida</taxon>
        <taxon>eudicotyledons</taxon>
        <taxon>Gunneridae</taxon>
        <taxon>Pentapetalae</taxon>
        <taxon>rosids</taxon>
        <taxon>malvids</taxon>
        <taxon>Malvales</taxon>
        <taxon>Malvaceae</taxon>
        <taxon>Malvoideae</taxon>
        <taxon>Gossypium</taxon>
    </lineage>
</organism>
<protein>
    <submittedName>
        <fullName evidence="2">Retrovirus-related Pol polyprotein from transposon TNT 1-94</fullName>
    </submittedName>
</protein>
<dbReference type="EMBL" id="SMMG02000009">
    <property type="protein sequence ID" value="KAA3461449.1"/>
    <property type="molecule type" value="Genomic_DNA"/>
</dbReference>
<sequence>MLLRQVDINNAFLNGDLSEEINMHQPLGFKQQKDDVSLVCRLKKTLYGLKQSPKAWFHKLKEYLLTTGFILSKYYASLFIKRTRDMVMYVLVYVDGIIITGSSQTSIDGFVQNLDSMFSLKGINVSYTSTGLFLSQRKYIDDLLKNNHIH</sequence>
<keyword evidence="3" id="KW-1185">Reference proteome</keyword>
<dbReference type="InterPro" id="IPR043502">
    <property type="entry name" value="DNA/RNA_pol_sf"/>
</dbReference>
<dbReference type="AlphaFoldDB" id="A0A5B6UUN9"/>
<dbReference type="Pfam" id="PF07727">
    <property type="entry name" value="RVT_2"/>
    <property type="match status" value="1"/>
</dbReference>
<name>A0A5B6UUN9_9ROSI</name>
<evidence type="ECO:0000313" key="3">
    <source>
        <dbReference type="Proteomes" id="UP000325315"/>
    </source>
</evidence>
<evidence type="ECO:0000313" key="2">
    <source>
        <dbReference type="EMBL" id="KAA3461449.1"/>
    </source>
</evidence>
<evidence type="ECO:0000259" key="1">
    <source>
        <dbReference type="Pfam" id="PF07727"/>
    </source>
</evidence>
<feature type="domain" description="Reverse transcriptase Ty1/copia-type" evidence="1">
    <location>
        <begin position="3"/>
        <end position="146"/>
    </location>
</feature>
<dbReference type="InterPro" id="IPR013103">
    <property type="entry name" value="RVT_2"/>
</dbReference>
<reference evidence="2" key="1">
    <citation type="submission" date="2019-08" db="EMBL/GenBank/DDBJ databases">
        <authorList>
            <person name="Liu F."/>
        </authorList>
    </citation>
    <scope>NUCLEOTIDE SEQUENCE [LARGE SCALE GENOMIC DNA]</scope>
    <source>
        <strain evidence="2">PA1801</strain>
        <tissue evidence="2">Leaf</tissue>
    </source>
</reference>
<comment type="caution">
    <text evidence="2">The sequence shown here is derived from an EMBL/GenBank/DDBJ whole genome shotgun (WGS) entry which is preliminary data.</text>
</comment>
<gene>
    <name evidence="2" type="ORF">EPI10_028020</name>
</gene>
<dbReference type="OrthoDB" id="1931024at2759"/>